<dbReference type="HOGENOM" id="CLU_2442183_0_0_1"/>
<protein>
    <submittedName>
        <fullName evidence="1">Uncharacterized protein</fullName>
    </submittedName>
</protein>
<reference evidence="1 2" key="1">
    <citation type="submission" date="2014-04" db="EMBL/GenBank/DDBJ databases">
        <authorList>
            <consortium name="DOE Joint Genome Institute"/>
            <person name="Kuo A."/>
            <person name="Kohler A."/>
            <person name="Nagy L.G."/>
            <person name="Floudas D."/>
            <person name="Copeland A."/>
            <person name="Barry K.W."/>
            <person name="Cichocki N."/>
            <person name="Veneault-Fourrey C."/>
            <person name="LaButti K."/>
            <person name="Lindquist E.A."/>
            <person name="Lipzen A."/>
            <person name="Lundell T."/>
            <person name="Morin E."/>
            <person name="Murat C."/>
            <person name="Sun H."/>
            <person name="Tunlid A."/>
            <person name="Henrissat B."/>
            <person name="Grigoriev I.V."/>
            <person name="Hibbett D.S."/>
            <person name="Martin F."/>
            <person name="Nordberg H.P."/>
            <person name="Cantor M.N."/>
            <person name="Hua S.X."/>
        </authorList>
    </citation>
    <scope>NUCLEOTIDE SEQUENCE [LARGE SCALE GENOMIC DNA]</scope>
    <source>
        <strain evidence="1 2">Foug A</strain>
    </source>
</reference>
<reference evidence="2" key="2">
    <citation type="submission" date="2015-01" db="EMBL/GenBank/DDBJ databases">
        <title>Evolutionary Origins and Diversification of the Mycorrhizal Mutualists.</title>
        <authorList>
            <consortium name="DOE Joint Genome Institute"/>
            <consortium name="Mycorrhizal Genomics Consortium"/>
            <person name="Kohler A."/>
            <person name="Kuo A."/>
            <person name="Nagy L.G."/>
            <person name="Floudas D."/>
            <person name="Copeland A."/>
            <person name="Barry K.W."/>
            <person name="Cichocki N."/>
            <person name="Veneault-Fourrey C."/>
            <person name="LaButti K."/>
            <person name="Lindquist E.A."/>
            <person name="Lipzen A."/>
            <person name="Lundell T."/>
            <person name="Morin E."/>
            <person name="Murat C."/>
            <person name="Riley R."/>
            <person name="Ohm R."/>
            <person name="Sun H."/>
            <person name="Tunlid A."/>
            <person name="Henrissat B."/>
            <person name="Grigoriev I.V."/>
            <person name="Hibbett D.S."/>
            <person name="Martin F."/>
        </authorList>
    </citation>
    <scope>NUCLEOTIDE SEQUENCE [LARGE SCALE GENOMIC DNA]</scope>
    <source>
        <strain evidence="2">Foug A</strain>
    </source>
</reference>
<dbReference type="AlphaFoldDB" id="A0A0C3EII3"/>
<accession>A0A0C3EII3</accession>
<dbReference type="InParanoid" id="A0A0C3EII3"/>
<evidence type="ECO:0000313" key="2">
    <source>
        <dbReference type="Proteomes" id="UP000053989"/>
    </source>
</evidence>
<organism evidence="1 2">
    <name type="scientific">Scleroderma citrinum Foug A</name>
    <dbReference type="NCBI Taxonomy" id="1036808"/>
    <lineage>
        <taxon>Eukaryota</taxon>
        <taxon>Fungi</taxon>
        <taxon>Dikarya</taxon>
        <taxon>Basidiomycota</taxon>
        <taxon>Agaricomycotina</taxon>
        <taxon>Agaricomycetes</taxon>
        <taxon>Agaricomycetidae</taxon>
        <taxon>Boletales</taxon>
        <taxon>Sclerodermatineae</taxon>
        <taxon>Sclerodermataceae</taxon>
        <taxon>Scleroderma</taxon>
    </lineage>
</organism>
<sequence length="90" mass="10272">MLDIFLCLSYLSQTCLSSVGFHFRVVAWFLCDGCLASVELLSISLRTYTSYAFHVDAFRIFRRPTHFSFMSVCDLFLDECSRGTTHGVDP</sequence>
<evidence type="ECO:0000313" key="1">
    <source>
        <dbReference type="EMBL" id="KIM68069.1"/>
    </source>
</evidence>
<dbReference type="EMBL" id="KN822010">
    <property type="protein sequence ID" value="KIM68069.1"/>
    <property type="molecule type" value="Genomic_DNA"/>
</dbReference>
<gene>
    <name evidence="1" type="ORF">SCLCIDRAFT_1000043</name>
</gene>
<proteinExistence type="predicted"/>
<keyword evidence="2" id="KW-1185">Reference proteome</keyword>
<dbReference type="Proteomes" id="UP000053989">
    <property type="component" value="Unassembled WGS sequence"/>
</dbReference>
<name>A0A0C3EII3_9AGAM</name>